<feature type="transmembrane region" description="Helical" evidence="6">
    <location>
        <begin position="389"/>
        <end position="415"/>
    </location>
</feature>
<feature type="transmembrane region" description="Helical" evidence="6">
    <location>
        <begin position="305"/>
        <end position="329"/>
    </location>
</feature>
<feature type="transmembrane region" description="Helical" evidence="6">
    <location>
        <begin position="123"/>
        <end position="141"/>
    </location>
</feature>
<keyword evidence="8" id="KW-1185">Reference proteome</keyword>
<evidence type="ECO:0000256" key="1">
    <source>
        <dbReference type="ARBA" id="ARBA00004651"/>
    </source>
</evidence>
<comment type="subcellular location">
    <subcellularLocation>
        <location evidence="1">Cell membrane</location>
        <topology evidence="1">Multi-pass membrane protein</topology>
    </subcellularLocation>
</comment>
<evidence type="ECO:0000256" key="6">
    <source>
        <dbReference type="SAM" id="Phobius"/>
    </source>
</evidence>
<accession>A0AAU9C4X7</accession>
<evidence type="ECO:0000256" key="5">
    <source>
        <dbReference type="ARBA" id="ARBA00023136"/>
    </source>
</evidence>
<keyword evidence="4 6" id="KW-1133">Transmembrane helix</keyword>
<evidence type="ECO:0000256" key="4">
    <source>
        <dbReference type="ARBA" id="ARBA00022989"/>
    </source>
</evidence>
<dbReference type="InterPro" id="IPR050833">
    <property type="entry name" value="Poly_Biosynth_Transport"/>
</dbReference>
<evidence type="ECO:0008006" key="9">
    <source>
        <dbReference type="Google" id="ProtNLM"/>
    </source>
</evidence>
<name>A0AAU9C4X7_9GAMM</name>
<feature type="transmembrane region" description="Helical" evidence="6">
    <location>
        <begin position="36"/>
        <end position="61"/>
    </location>
</feature>
<dbReference type="EMBL" id="AP024714">
    <property type="protein sequence ID" value="BCX82260.1"/>
    <property type="molecule type" value="Genomic_DNA"/>
</dbReference>
<dbReference type="Proteomes" id="UP001321825">
    <property type="component" value="Chromosome"/>
</dbReference>
<dbReference type="RefSeq" id="WP_317704667.1">
    <property type="nucleotide sequence ID" value="NZ_AP024714.1"/>
</dbReference>
<dbReference type="Pfam" id="PF01943">
    <property type="entry name" value="Polysacc_synt"/>
    <property type="match status" value="1"/>
</dbReference>
<feature type="transmembrane region" description="Helical" evidence="6">
    <location>
        <begin position="336"/>
        <end position="358"/>
    </location>
</feature>
<organism evidence="7 8">
    <name type="scientific">Methylomarinovum caldicuralii</name>
    <dbReference type="NCBI Taxonomy" id="438856"/>
    <lineage>
        <taxon>Bacteria</taxon>
        <taxon>Pseudomonadati</taxon>
        <taxon>Pseudomonadota</taxon>
        <taxon>Gammaproteobacteria</taxon>
        <taxon>Methylococcales</taxon>
        <taxon>Methylothermaceae</taxon>
        <taxon>Methylomarinovum</taxon>
    </lineage>
</organism>
<feature type="transmembrane region" description="Helical" evidence="6">
    <location>
        <begin position="12"/>
        <end position="30"/>
    </location>
</feature>
<feature type="transmembrane region" description="Helical" evidence="6">
    <location>
        <begin position="427"/>
        <end position="449"/>
    </location>
</feature>
<protein>
    <recommendedName>
        <fullName evidence="9">Membrane protein involved in the export of O-antigen and teichoic acid</fullName>
    </recommendedName>
</protein>
<sequence length="495" mass="54199">MSATLARNATANVLQMVISAVLLFALYRYISDRLGIAALGVWSVVIATASATRLSDLGLSAAVTRFVARSLARAELDEAAQVVEVAFLSLLAVLTLLLPSLYQPLFWLMQHLFEDAHLLQARALMPYGLVSLGLAMLAAVFQSGLDGCQRMDLRAGMVILGQGLMVGLAVWLIPRYGLMGLAWAQIGQGLFLLVIGWLLLRRTLPKTPWIPCRWSWRQLRGMLAYGVNVQIAGVFILLFDPLTKALMVRFGGSEAVGYFEMANQVVLKVRSLIMAANRAVVPKVAEIVERSPEHMREFYRQNMRALAFVAIPVFALLDVWSGGVSWLLLGRLEPQFLLLLQVSIGGWFANLFNGPAYFANLGSGRVGWNTVSHVTMGILNGLLGWWLGLWYGAAGVALAYATALVLGSWLLVFAYQIRAGIRLHSMGFEGSGGLAGAGLIAVAAAHLAWNRTDDVWVRFSVLLAASLLLTAVAWRHPVRGFLWRRFAPARAIREL</sequence>
<dbReference type="KEGG" id="mcau:MIT9_P1846"/>
<dbReference type="GO" id="GO:0005886">
    <property type="term" value="C:plasma membrane"/>
    <property type="evidence" value="ECO:0007669"/>
    <property type="project" value="UniProtKB-SubCell"/>
</dbReference>
<dbReference type="AlphaFoldDB" id="A0AAU9C4X7"/>
<dbReference type="PANTHER" id="PTHR30250:SF11">
    <property type="entry name" value="O-ANTIGEN TRANSPORTER-RELATED"/>
    <property type="match status" value="1"/>
</dbReference>
<reference evidence="8" key="1">
    <citation type="journal article" date="2024" name="Int. J. Syst. Evol. Microbiol.">
        <title>Methylomarinovum tepidoasis sp. nov., a moderately thermophilic methanotroph of the family Methylothermaceae isolated from a deep-sea hydrothermal field.</title>
        <authorList>
            <person name="Hirayama H."/>
            <person name="Takaki Y."/>
            <person name="Abe M."/>
            <person name="Miyazaki M."/>
            <person name="Uematsu K."/>
            <person name="Matsui Y."/>
            <person name="Takai K."/>
        </authorList>
    </citation>
    <scope>NUCLEOTIDE SEQUENCE [LARGE SCALE GENOMIC DNA]</scope>
    <source>
        <strain evidence="8">IT-9</strain>
    </source>
</reference>
<feature type="transmembrane region" description="Helical" evidence="6">
    <location>
        <begin position="180"/>
        <end position="200"/>
    </location>
</feature>
<keyword evidence="3 6" id="KW-0812">Transmembrane</keyword>
<proteinExistence type="predicted"/>
<dbReference type="InterPro" id="IPR002797">
    <property type="entry name" value="Polysacc_synth"/>
</dbReference>
<feature type="transmembrane region" description="Helical" evidence="6">
    <location>
        <begin position="221"/>
        <end position="239"/>
    </location>
</feature>
<keyword evidence="5 6" id="KW-0472">Membrane</keyword>
<evidence type="ECO:0000256" key="3">
    <source>
        <dbReference type="ARBA" id="ARBA00022692"/>
    </source>
</evidence>
<evidence type="ECO:0000256" key="2">
    <source>
        <dbReference type="ARBA" id="ARBA00022475"/>
    </source>
</evidence>
<feature type="transmembrane region" description="Helical" evidence="6">
    <location>
        <begin position="82"/>
        <end position="103"/>
    </location>
</feature>
<dbReference type="PANTHER" id="PTHR30250">
    <property type="entry name" value="PST FAMILY PREDICTED COLANIC ACID TRANSPORTER"/>
    <property type="match status" value="1"/>
</dbReference>
<evidence type="ECO:0000313" key="8">
    <source>
        <dbReference type="Proteomes" id="UP001321825"/>
    </source>
</evidence>
<evidence type="ECO:0000313" key="7">
    <source>
        <dbReference type="EMBL" id="BCX82260.1"/>
    </source>
</evidence>
<keyword evidence="2" id="KW-1003">Cell membrane</keyword>
<feature type="transmembrane region" description="Helical" evidence="6">
    <location>
        <begin position="153"/>
        <end position="174"/>
    </location>
</feature>
<feature type="transmembrane region" description="Helical" evidence="6">
    <location>
        <begin position="455"/>
        <end position="474"/>
    </location>
</feature>
<gene>
    <name evidence="7" type="ORF">MIT9_P1846</name>
</gene>